<dbReference type="Gene3D" id="3.40.630.30">
    <property type="match status" value="1"/>
</dbReference>
<dbReference type="InterPro" id="IPR031165">
    <property type="entry name" value="GNAT_YJDJ"/>
</dbReference>
<organism evidence="2 3">
    <name type="scientific">Gordonia defluvii</name>
    <dbReference type="NCBI Taxonomy" id="283718"/>
    <lineage>
        <taxon>Bacteria</taxon>
        <taxon>Bacillati</taxon>
        <taxon>Actinomycetota</taxon>
        <taxon>Actinomycetes</taxon>
        <taxon>Mycobacteriales</taxon>
        <taxon>Gordoniaceae</taxon>
        <taxon>Gordonia</taxon>
    </lineage>
</organism>
<keyword evidence="3" id="KW-1185">Reference proteome</keyword>
<dbReference type="Proteomes" id="UP001501035">
    <property type="component" value="Unassembled WGS sequence"/>
</dbReference>
<evidence type="ECO:0000259" key="1">
    <source>
        <dbReference type="PROSITE" id="PS51729"/>
    </source>
</evidence>
<dbReference type="InterPro" id="IPR016181">
    <property type="entry name" value="Acyl_CoA_acyltransferase"/>
</dbReference>
<dbReference type="PANTHER" id="PTHR31435:SF10">
    <property type="entry name" value="BSR4717 PROTEIN"/>
    <property type="match status" value="1"/>
</dbReference>
<comment type="caution">
    <text evidence="2">The sequence shown here is derived from an EMBL/GenBank/DDBJ whole genome shotgun (WGS) entry which is preliminary data.</text>
</comment>
<dbReference type="EMBL" id="BAAAVS010000060">
    <property type="protein sequence ID" value="GAA3049621.1"/>
    <property type="molecule type" value="Genomic_DNA"/>
</dbReference>
<sequence>MAELRVDHQPARERYEAFLEDGGVEKSVGYIDYMTEPGTLVLTHTVVHDQFSGRGFAGQLAKSVLDDVRANGKQFVPVCSYIQSYVEKHPEYAALVREQH</sequence>
<feature type="domain" description="N-acetyltransferase" evidence="1">
    <location>
        <begin position="7"/>
        <end position="97"/>
    </location>
</feature>
<dbReference type="PROSITE" id="PS51729">
    <property type="entry name" value="GNAT_YJDJ"/>
    <property type="match status" value="1"/>
</dbReference>
<protein>
    <submittedName>
        <fullName evidence="2">GNAT family N-acetyltransferase</fullName>
    </submittedName>
</protein>
<proteinExistence type="predicted"/>
<evidence type="ECO:0000313" key="2">
    <source>
        <dbReference type="EMBL" id="GAA3049621.1"/>
    </source>
</evidence>
<dbReference type="InterPro" id="IPR045057">
    <property type="entry name" value="Gcn5-rel_NAT"/>
</dbReference>
<reference evidence="3" key="1">
    <citation type="journal article" date="2019" name="Int. J. Syst. Evol. Microbiol.">
        <title>The Global Catalogue of Microorganisms (GCM) 10K type strain sequencing project: providing services to taxonomists for standard genome sequencing and annotation.</title>
        <authorList>
            <consortium name="The Broad Institute Genomics Platform"/>
            <consortium name="The Broad Institute Genome Sequencing Center for Infectious Disease"/>
            <person name="Wu L."/>
            <person name="Ma J."/>
        </authorList>
    </citation>
    <scope>NUCLEOTIDE SEQUENCE [LARGE SCALE GENOMIC DNA]</scope>
    <source>
        <strain evidence="3">JCM 14234</strain>
    </source>
</reference>
<name>A0ABP6LMW7_9ACTN</name>
<accession>A0ABP6LMW7</accession>
<dbReference type="Pfam" id="PF14542">
    <property type="entry name" value="Acetyltransf_CG"/>
    <property type="match status" value="1"/>
</dbReference>
<gene>
    <name evidence="2" type="ORF">GCM10010528_30990</name>
</gene>
<evidence type="ECO:0000313" key="3">
    <source>
        <dbReference type="Proteomes" id="UP001501035"/>
    </source>
</evidence>
<dbReference type="SUPFAM" id="SSF55729">
    <property type="entry name" value="Acyl-CoA N-acyltransferases (Nat)"/>
    <property type="match status" value="1"/>
</dbReference>
<dbReference type="RefSeq" id="WP_290706309.1">
    <property type="nucleotide sequence ID" value="NZ_BAAAVS010000060.1"/>
</dbReference>
<dbReference type="PANTHER" id="PTHR31435">
    <property type="entry name" value="PROTEIN NATD1"/>
    <property type="match status" value="1"/>
</dbReference>